<gene>
    <name evidence="1" type="ORF">SAMN04488503_1000</name>
</gene>
<dbReference type="SUPFAM" id="SSF54285">
    <property type="entry name" value="MoaD/ThiS"/>
    <property type="match status" value="1"/>
</dbReference>
<dbReference type="CDD" id="cd17040">
    <property type="entry name" value="Ubl_MoaD_like"/>
    <property type="match status" value="1"/>
</dbReference>
<sequence length="75" mass="7939">MNITVKCFASLSRHTPQDAEAFPVAPGERVAEVVARLGIAPEELKLIFVNGIHAELSRQLAEGDRLGLFPAVGGG</sequence>
<proteinExistence type="predicted"/>
<dbReference type="Pfam" id="PF02597">
    <property type="entry name" value="ThiS"/>
    <property type="match status" value="1"/>
</dbReference>
<dbReference type="AlphaFoldDB" id="A0A238YU25"/>
<protein>
    <submittedName>
        <fullName evidence="1">Molybdopterin converting factor, small subunit</fullName>
    </submittedName>
</protein>
<dbReference type="Gene3D" id="3.10.20.30">
    <property type="match status" value="1"/>
</dbReference>
<keyword evidence="2" id="KW-1185">Reference proteome</keyword>
<dbReference type="InterPro" id="IPR012675">
    <property type="entry name" value="Beta-grasp_dom_sf"/>
</dbReference>
<dbReference type="RefSeq" id="WP_089272372.1">
    <property type="nucleotide sequence ID" value="NZ_FZOC01000002.1"/>
</dbReference>
<dbReference type="Proteomes" id="UP000198324">
    <property type="component" value="Unassembled WGS sequence"/>
</dbReference>
<name>A0A238YU25_9BACT</name>
<dbReference type="EMBL" id="FZOC01000002">
    <property type="protein sequence ID" value="SNR74647.1"/>
    <property type="molecule type" value="Genomic_DNA"/>
</dbReference>
<evidence type="ECO:0000313" key="1">
    <source>
        <dbReference type="EMBL" id="SNR74647.1"/>
    </source>
</evidence>
<evidence type="ECO:0000313" key="2">
    <source>
        <dbReference type="Proteomes" id="UP000198324"/>
    </source>
</evidence>
<organism evidence="1 2">
    <name type="scientific">Humidesulfovibrio mexicanus</name>
    <dbReference type="NCBI Taxonomy" id="147047"/>
    <lineage>
        <taxon>Bacteria</taxon>
        <taxon>Pseudomonadati</taxon>
        <taxon>Thermodesulfobacteriota</taxon>
        <taxon>Desulfovibrionia</taxon>
        <taxon>Desulfovibrionales</taxon>
        <taxon>Desulfovibrionaceae</taxon>
        <taxon>Humidesulfovibrio</taxon>
    </lineage>
</organism>
<accession>A0A238YU25</accession>
<reference evidence="1 2" key="1">
    <citation type="submission" date="2017-06" db="EMBL/GenBank/DDBJ databases">
        <authorList>
            <person name="Kim H.J."/>
            <person name="Triplett B.A."/>
        </authorList>
    </citation>
    <scope>NUCLEOTIDE SEQUENCE [LARGE SCALE GENOMIC DNA]</scope>
    <source>
        <strain evidence="1 2">DSM 13116</strain>
    </source>
</reference>
<dbReference type="InterPro" id="IPR003749">
    <property type="entry name" value="ThiS/MoaD-like"/>
</dbReference>
<dbReference type="InterPro" id="IPR016155">
    <property type="entry name" value="Mopterin_synth/thiamin_S_b"/>
</dbReference>
<dbReference type="OrthoDB" id="9801945at2"/>